<comment type="caution">
    <text evidence="2">The sequence shown here is derived from an EMBL/GenBank/DDBJ whole genome shotgun (WGS) entry which is preliminary data.</text>
</comment>
<evidence type="ECO:0000313" key="3">
    <source>
        <dbReference type="Proteomes" id="UP000186777"/>
    </source>
</evidence>
<evidence type="ECO:0000313" key="2">
    <source>
        <dbReference type="EMBL" id="OLA36160.1"/>
    </source>
</evidence>
<protein>
    <submittedName>
        <fullName evidence="2">Uncharacterized protein</fullName>
    </submittedName>
</protein>
<keyword evidence="1" id="KW-1133">Transmembrane helix</keyword>
<organism evidence="2 3">
    <name type="scientific">Phascolarctobacterium succinatutens</name>
    <dbReference type="NCBI Taxonomy" id="626940"/>
    <lineage>
        <taxon>Bacteria</taxon>
        <taxon>Bacillati</taxon>
        <taxon>Bacillota</taxon>
        <taxon>Negativicutes</taxon>
        <taxon>Acidaminococcales</taxon>
        <taxon>Acidaminococcaceae</taxon>
        <taxon>Phascolarctobacterium</taxon>
    </lineage>
</organism>
<proteinExistence type="predicted"/>
<feature type="transmembrane region" description="Helical" evidence="1">
    <location>
        <begin position="55"/>
        <end position="74"/>
    </location>
</feature>
<dbReference type="Proteomes" id="UP000186777">
    <property type="component" value="Unassembled WGS sequence"/>
</dbReference>
<keyword evidence="1" id="KW-0812">Transmembrane</keyword>
<feature type="transmembrane region" description="Helical" evidence="1">
    <location>
        <begin position="83"/>
        <end position="104"/>
    </location>
</feature>
<gene>
    <name evidence="2" type="ORF">BHW43_11050</name>
</gene>
<keyword evidence="1" id="KW-0472">Membrane</keyword>
<dbReference type="RefSeq" id="WP_303680569.1">
    <property type="nucleotide sequence ID" value="NZ_DBFAMM010000010.1"/>
</dbReference>
<name>A0A1Q6R1K0_9FIRM</name>
<reference evidence="2 3" key="1">
    <citation type="journal article" date="2016" name="Nat. Biotechnol.">
        <title>Measurement of bacterial replication rates in microbial communities.</title>
        <authorList>
            <person name="Brown C.T."/>
            <person name="Olm M.R."/>
            <person name="Thomas B.C."/>
            <person name="Banfield J.F."/>
        </authorList>
    </citation>
    <scope>NUCLEOTIDE SEQUENCE [LARGE SCALE GENOMIC DNA]</scope>
    <source>
        <strain evidence="2">46_33</strain>
    </source>
</reference>
<evidence type="ECO:0000256" key="1">
    <source>
        <dbReference type="SAM" id="Phobius"/>
    </source>
</evidence>
<sequence>MNFIALFFLCVRMFHFIHSRRIAYLLQRFSRILDERRANPDRKQVIIIDGSATTFIIYFLLDVFFLLYCIWLMLHDNTWTPGFLLLVIAALESLAIHARISGAYDEDEEGFVYPRTWVRYLCFGESMFILLRLFEGA</sequence>
<dbReference type="EMBL" id="MNTG01000048">
    <property type="protein sequence ID" value="OLA36160.1"/>
    <property type="molecule type" value="Genomic_DNA"/>
</dbReference>
<feature type="transmembrane region" description="Helical" evidence="1">
    <location>
        <begin position="116"/>
        <end position="134"/>
    </location>
</feature>
<dbReference type="AlphaFoldDB" id="A0A1Q6R1K0"/>
<accession>A0A1Q6R1K0</accession>